<name>A0AAN7T4H7_9EURO</name>
<feature type="chain" id="PRO_5042922511" evidence="2">
    <location>
        <begin position="17"/>
        <end position="414"/>
    </location>
</feature>
<organism evidence="3 4">
    <name type="scientific">Lithohypha guttulata</name>
    <dbReference type="NCBI Taxonomy" id="1690604"/>
    <lineage>
        <taxon>Eukaryota</taxon>
        <taxon>Fungi</taxon>
        <taxon>Dikarya</taxon>
        <taxon>Ascomycota</taxon>
        <taxon>Pezizomycotina</taxon>
        <taxon>Eurotiomycetes</taxon>
        <taxon>Chaetothyriomycetidae</taxon>
        <taxon>Chaetothyriales</taxon>
        <taxon>Trichomeriaceae</taxon>
        <taxon>Lithohypha</taxon>
    </lineage>
</organism>
<keyword evidence="4" id="KW-1185">Reference proteome</keyword>
<reference evidence="3 4" key="1">
    <citation type="submission" date="2023-08" db="EMBL/GenBank/DDBJ databases">
        <title>Black Yeasts Isolated from many extreme environments.</title>
        <authorList>
            <person name="Coleine C."/>
            <person name="Stajich J.E."/>
            <person name="Selbmann L."/>
        </authorList>
    </citation>
    <scope>NUCLEOTIDE SEQUENCE [LARGE SCALE GENOMIC DNA]</scope>
    <source>
        <strain evidence="3 4">CCFEE 5910</strain>
    </source>
</reference>
<comment type="caution">
    <text evidence="3">The sequence shown here is derived from an EMBL/GenBank/DDBJ whole genome shotgun (WGS) entry which is preliminary data.</text>
</comment>
<evidence type="ECO:0000256" key="1">
    <source>
        <dbReference type="SAM" id="MobiDB-lite"/>
    </source>
</evidence>
<gene>
    <name evidence="3" type="ORF">LTR05_002767</name>
</gene>
<proteinExistence type="predicted"/>
<sequence>MVLTFFFAYLLGFATCEDNSPQYAVAASKIDTSLVVRYTSTYPPEIAPVKTVYEGFKTIYLNVVDCDYVTVENVNESPSSTGIFTTRTLLPTLTEYRIGCMVDTSVTTRGEMIQTALPQSPVETAHGNARRMQFEASSLANVLGIAQRLSSGIDPTNQNITVREFRFLQEINTALFALNICDSGLPLDKMCEYLQDQNLRGHLEDNYINQDEARNIVCFCSANGLYFNESNDELLGDLAALEYAVQTHAYGTQTLQEICQNLDYRAASMLGIDVGEIQAFVCNGTGGILPSTSTASATMSLTTGSGNSSTASTALGTGSSAAPSGMGLSSTESGPAPSSSIILGTDGPAFSSATSAAGTVGPWFNASSTATSTTADVAAMTASDIAGRDTAVAAAMFYPPRLIRERLRRHGHVG</sequence>
<dbReference type="Proteomes" id="UP001309876">
    <property type="component" value="Unassembled WGS sequence"/>
</dbReference>
<protein>
    <submittedName>
        <fullName evidence="3">Uncharacterized protein</fullName>
    </submittedName>
</protein>
<accession>A0AAN7T4H7</accession>
<feature type="compositionally biased region" description="Low complexity" evidence="1">
    <location>
        <begin position="299"/>
        <end position="340"/>
    </location>
</feature>
<feature type="region of interest" description="Disordered" evidence="1">
    <location>
        <begin position="299"/>
        <end position="343"/>
    </location>
</feature>
<feature type="signal peptide" evidence="2">
    <location>
        <begin position="1"/>
        <end position="16"/>
    </location>
</feature>
<evidence type="ECO:0000313" key="3">
    <source>
        <dbReference type="EMBL" id="KAK5088547.1"/>
    </source>
</evidence>
<evidence type="ECO:0000313" key="4">
    <source>
        <dbReference type="Proteomes" id="UP001309876"/>
    </source>
</evidence>
<dbReference type="EMBL" id="JAVRRJ010000002">
    <property type="protein sequence ID" value="KAK5088547.1"/>
    <property type="molecule type" value="Genomic_DNA"/>
</dbReference>
<dbReference type="AlphaFoldDB" id="A0AAN7T4H7"/>
<evidence type="ECO:0000256" key="2">
    <source>
        <dbReference type="SAM" id="SignalP"/>
    </source>
</evidence>
<keyword evidence="2" id="KW-0732">Signal</keyword>